<evidence type="ECO:0000256" key="2">
    <source>
        <dbReference type="ARBA" id="ARBA00022821"/>
    </source>
</evidence>
<evidence type="ECO:0000313" key="6">
    <source>
        <dbReference type="EMBL" id="KAK9138045.1"/>
    </source>
</evidence>
<dbReference type="Gene3D" id="3.40.50.300">
    <property type="entry name" value="P-loop containing nucleotide triphosphate hydrolases"/>
    <property type="match status" value="1"/>
</dbReference>
<proteinExistence type="predicted"/>
<dbReference type="Proteomes" id="UP001417504">
    <property type="component" value="Unassembled WGS sequence"/>
</dbReference>
<dbReference type="InterPro" id="IPR036388">
    <property type="entry name" value="WH-like_DNA-bd_sf"/>
</dbReference>
<protein>
    <recommendedName>
        <fullName evidence="8">NB-ARC domain-containing protein</fullName>
    </recommendedName>
</protein>
<dbReference type="PANTHER" id="PTHR36766">
    <property type="entry name" value="PLANT BROAD-SPECTRUM MILDEW RESISTANCE PROTEIN RPW8"/>
    <property type="match status" value="1"/>
</dbReference>
<evidence type="ECO:0000259" key="4">
    <source>
        <dbReference type="Pfam" id="PF23559"/>
    </source>
</evidence>
<evidence type="ECO:0000259" key="5">
    <source>
        <dbReference type="Pfam" id="PF23598"/>
    </source>
</evidence>
<dbReference type="Pfam" id="PF23559">
    <property type="entry name" value="WHD_DRP"/>
    <property type="match status" value="1"/>
</dbReference>
<gene>
    <name evidence="6" type="ORF">Sjap_008639</name>
</gene>
<evidence type="ECO:0000259" key="3">
    <source>
        <dbReference type="Pfam" id="PF00931"/>
    </source>
</evidence>
<feature type="domain" description="NB-ARC" evidence="3">
    <location>
        <begin position="21"/>
        <end position="173"/>
    </location>
</feature>
<accession>A0AAP0JS65</accession>
<dbReference type="SUPFAM" id="SSF52540">
    <property type="entry name" value="P-loop containing nucleoside triphosphate hydrolases"/>
    <property type="match status" value="1"/>
</dbReference>
<dbReference type="InterPro" id="IPR055414">
    <property type="entry name" value="LRR_R13L4/SHOC2-like"/>
</dbReference>
<dbReference type="PANTHER" id="PTHR36766:SF40">
    <property type="entry name" value="DISEASE RESISTANCE PROTEIN RGA3"/>
    <property type="match status" value="1"/>
</dbReference>
<keyword evidence="7" id="KW-1185">Reference proteome</keyword>
<dbReference type="AlphaFoldDB" id="A0AAP0JS65"/>
<name>A0AAP0JS65_9MAGN</name>
<dbReference type="InterPro" id="IPR032675">
    <property type="entry name" value="LRR_dom_sf"/>
</dbReference>
<comment type="caution">
    <text evidence="6">The sequence shown here is derived from an EMBL/GenBank/DDBJ whole genome shotgun (WGS) entry which is preliminary data.</text>
</comment>
<dbReference type="EMBL" id="JBBNAE010000003">
    <property type="protein sequence ID" value="KAK9138045.1"/>
    <property type="molecule type" value="Genomic_DNA"/>
</dbReference>
<evidence type="ECO:0008006" key="8">
    <source>
        <dbReference type="Google" id="ProtNLM"/>
    </source>
</evidence>
<reference evidence="6 7" key="1">
    <citation type="submission" date="2024-01" db="EMBL/GenBank/DDBJ databases">
        <title>Genome assemblies of Stephania.</title>
        <authorList>
            <person name="Yang L."/>
        </authorList>
    </citation>
    <scope>NUCLEOTIDE SEQUENCE [LARGE SCALE GENOMIC DNA]</scope>
    <source>
        <strain evidence="6">QJT</strain>
        <tissue evidence="6">Leaf</tissue>
    </source>
</reference>
<keyword evidence="1" id="KW-0677">Repeat</keyword>
<dbReference type="InterPro" id="IPR058922">
    <property type="entry name" value="WHD_DRP"/>
</dbReference>
<evidence type="ECO:0000256" key="1">
    <source>
        <dbReference type="ARBA" id="ARBA00022737"/>
    </source>
</evidence>
<feature type="domain" description="Disease resistance R13L4/SHOC-2-like LRR" evidence="5">
    <location>
        <begin position="404"/>
        <end position="664"/>
    </location>
</feature>
<dbReference type="InterPro" id="IPR042197">
    <property type="entry name" value="Apaf_helical"/>
</dbReference>
<dbReference type="Gene3D" id="1.10.8.430">
    <property type="entry name" value="Helical domain of apoptotic protease-activating factors"/>
    <property type="match status" value="1"/>
</dbReference>
<feature type="domain" description="Disease resistance protein winged helix" evidence="4">
    <location>
        <begin position="258"/>
        <end position="322"/>
    </location>
</feature>
<dbReference type="GO" id="GO:0006952">
    <property type="term" value="P:defense response"/>
    <property type="evidence" value="ECO:0007669"/>
    <property type="project" value="UniProtKB-KW"/>
</dbReference>
<sequence>MNLLLGHHHEEECVGVSALPVISIMGPMGIGKTSLVQLVYNDNAVKDYFQLRMWVYVGDGFVVKKLFAIVLEQILREACRFESMNEMANWVHRKLGEKRFLLVLDDFSDDDGNVDDKWSDFTLPLRRAAAVGSKIIISTRSQSVASIVRSTYVYTLKPLSEEDCWSMFDRTVFGRGGQRETDKLEEIGRQIVKKCQGIPLQVKILGGLMRYFRTEFEWMRVLNSEIRDFLPETYDALFGGNFNNLAPQLKNCLSYCSIFPEDYEIEKNMLIQLWMAQGFLEASNGDKSMEDVGNEYFNHLFPMSFQDAKRNEFGDIIICKMNSYGRNHARYIARSKCQIVEVGDQMPRQDLFECQHLSLISNGERLTLPVSPLKLKKLRTLCLLKAVGLSGRPVVPPKAAFSSKSLRVLDLSGASITGFSFSANNLKHLKYLDLSQTNIEVLPKCITQLYNLQTLKLEKCESLRELPKHLANLIKLRHLHIDSAGKWVEMPQNMDRLRFLQTLPIFKLSKEDPERSIRELKCLKSLRGRLEILCLENASSNLSTAIAFLKGLDNVHTLSLQWNDKMENWDSEICDQERLDNIVALSEMLQPHSNLKILNILNFPGAAFPTWVTSGFVLSSLVEMNLQGCCKLKHIQSFRQLPNLKVLNVCEMSNLKRIGGSRFDGNDNIVDIAGKQEATIDVGAETYYPQLKQLTLNEIPNLEEWLEDAGLTFNCLEQLTLQRCPKLRKMPLLLPSLKELSIEEVGGMGVLSIADWPRLQKFLSENNNSLMEFRSLITESVQNSWMED</sequence>
<evidence type="ECO:0000313" key="7">
    <source>
        <dbReference type="Proteomes" id="UP001417504"/>
    </source>
</evidence>
<dbReference type="Gene3D" id="3.80.10.10">
    <property type="entry name" value="Ribonuclease Inhibitor"/>
    <property type="match status" value="2"/>
</dbReference>
<dbReference type="InterPro" id="IPR027417">
    <property type="entry name" value="P-loop_NTPase"/>
</dbReference>
<dbReference type="Gene3D" id="1.10.10.10">
    <property type="entry name" value="Winged helix-like DNA-binding domain superfamily/Winged helix DNA-binding domain"/>
    <property type="match status" value="1"/>
</dbReference>
<organism evidence="6 7">
    <name type="scientific">Stephania japonica</name>
    <dbReference type="NCBI Taxonomy" id="461633"/>
    <lineage>
        <taxon>Eukaryota</taxon>
        <taxon>Viridiplantae</taxon>
        <taxon>Streptophyta</taxon>
        <taxon>Embryophyta</taxon>
        <taxon>Tracheophyta</taxon>
        <taxon>Spermatophyta</taxon>
        <taxon>Magnoliopsida</taxon>
        <taxon>Ranunculales</taxon>
        <taxon>Menispermaceae</taxon>
        <taxon>Menispermoideae</taxon>
        <taxon>Cissampelideae</taxon>
        <taxon>Stephania</taxon>
    </lineage>
</organism>
<dbReference type="InterPro" id="IPR002182">
    <property type="entry name" value="NB-ARC"/>
</dbReference>
<dbReference type="GO" id="GO:0043531">
    <property type="term" value="F:ADP binding"/>
    <property type="evidence" value="ECO:0007669"/>
    <property type="project" value="InterPro"/>
</dbReference>
<dbReference type="Pfam" id="PF00931">
    <property type="entry name" value="NB-ARC"/>
    <property type="match status" value="1"/>
</dbReference>
<dbReference type="FunFam" id="1.10.10.10:FF:000322">
    <property type="entry name" value="Probable disease resistance protein At1g63360"/>
    <property type="match status" value="1"/>
</dbReference>
<dbReference type="SUPFAM" id="SSF52058">
    <property type="entry name" value="L domain-like"/>
    <property type="match status" value="1"/>
</dbReference>
<keyword evidence="2" id="KW-0611">Plant defense</keyword>
<dbReference type="Pfam" id="PF23598">
    <property type="entry name" value="LRR_14"/>
    <property type="match status" value="1"/>
</dbReference>
<dbReference type="PRINTS" id="PR00364">
    <property type="entry name" value="DISEASERSIST"/>
</dbReference>